<evidence type="ECO:0000259" key="2">
    <source>
        <dbReference type="PROSITE" id="PS51109"/>
    </source>
</evidence>
<accession>A0A1H3MP22</accession>
<dbReference type="PROSITE" id="PS51109">
    <property type="entry name" value="G5"/>
    <property type="match status" value="1"/>
</dbReference>
<dbReference type="Gene3D" id="2.20.230.10">
    <property type="entry name" value="Resuscitation-promoting factor rpfb"/>
    <property type="match status" value="1"/>
</dbReference>
<gene>
    <name evidence="3" type="ORF">SAMN05192546_104220</name>
</gene>
<dbReference type="AlphaFoldDB" id="A0A1H3MP22"/>
<dbReference type="SMART" id="SM01208">
    <property type="entry name" value="G5"/>
    <property type="match status" value="1"/>
</dbReference>
<organism evidence="3 4">
    <name type="scientific">Tindallia californiensis</name>
    <dbReference type="NCBI Taxonomy" id="159292"/>
    <lineage>
        <taxon>Bacteria</taxon>
        <taxon>Bacillati</taxon>
        <taxon>Bacillota</taxon>
        <taxon>Clostridia</taxon>
        <taxon>Peptostreptococcales</taxon>
        <taxon>Tindalliaceae</taxon>
        <taxon>Tindallia</taxon>
    </lineage>
</organism>
<sequence length="456" mass="51610">MKPNHTSIRIRSAFGLLLVFSLQVILASLLSFPPYKNELPTGTKVNGKSASGLTGQQVILMLNEALPEVIEVEFIVEGKTWRMIEIPMEEIEAGYDQKEILEDIQRLLNPHWKDRWIQQLSGGIRSSVITYPIKYNEELLEEWSDDLERKLLVESIDADLKVIDGEVIISAHRKGYQVKSSDVKEKMKESLHHKDFDDVQVAVHILNPEVTTESLGNFDQLLAIYETSLGSNQKRNTNIKLGAEKINGLRLEPEEVFSFNETVGKVSAEDGYQPAPVIQNGRLVQGLGGGICQVSSTLYQATLYSGMEIVERRNHSLPVGYVPLGMDATIAYGIQDFSFRNPHSFPVVMGAWVAKEELHIAIWGDRDYEKENIRIETRNRQVISPSVNVIKDPLLEKGVEVVRQKGQNGYRISVYRITGDRENNMKEELISRDYYRPVARTVLVGTGEDLEERKSE</sequence>
<keyword evidence="4" id="KW-1185">Reference proteome</keyword>
<dbReference type="Proteomes" id="UP000199230">
    <property type="component" value="Unassembled WGS sequence"/>
</dbReference>
<dbReference type="STRING" id="159292.SAMN05192546_104220"/>
<feature type="domain" description="G5" evidence="2">
    <location>
        <begin position="368"/>
        <end position="448"/>
    </location>
</feature>
<dbReference type="Pfam" id="PF07501">
    <property type="entry name" value="G5"/>
    <property type="match status" value="1"/>
</dbReference>
<dbReference type="InterPro" id="IPR011098">
    <property type="entry name" value="G5_dom"/>
</dbReference>
<protein>
    <submittedName>
        <fullName evidence="3">Vancomycin resistance protein YoaR, contains peptidoglycan-binding and VanW domains</fullName>
    </submittedName>
</protein>
<dbReference type="InterPro" id="IPR007391">
    <property type="entry name" value="Vancomycin_resist_VanW"/>
</dbReference>
<evidence type="ECO:0000313" key="4">
    <source>
        <dbReference type="Proteomes" id="UP000199230"/>
    </source>
</evidence>
<dbReference type="PANTHER" id="PTHR35788">
    <property type="entry name" value="EXPORTED PROTEIN-RELATED"/>
    <property type="match status" value="1"/>
</dbReference>
<evidence type="ECO:0000313" key="3">
    <source>
        <dbReference type="EMBL" id="SDY78411.1"/>
    </source>
</evidence>
<dbReference type="Pfam" id="PF12229">
    <property type="entry name" value="PG_binding_4"/>
    <property type="match status" value="1"/>
</dbReference>
<evidence type="ECO:0000256" key="1">
    <source>
        <dbReference type="ARBA" id="ARBA00022729"/>
    </source>
</evidence>
<dbReference type="Pfam" id="PF04294">
    <property type="entry name" value="VanW"/>
    <property type="match status" value="1"/>
</dbReference>
<dbReference type="EMBL" id="FNPV01000004">
    <property type="protein sequence ID" value="SDY78411.1"/>
    <property type="molecule type" value="Genomic_DNA"/>
</dbReference>
<proteinExistence type="predicted"/>
<dbReference type="RefSeq" id="WP_176968315.1">
    <property type="nucleotide sequence ID" value="NZ_FNPV01000004.1"/>
</dbReference>
<dbReference type="InterPro" id="IPR022029">
    <property type="entry name" value="YoaR-like_PG-bd"/>
</dbReference>
<dbReference type="InterPro" id="IPR052913">
    <property type="entry name" value="Glycopeptide_resist_protein"/>
</dbReference>
<dbReference type="PANTHER" id="PTHR35788:SF1">
    <property type="entry name" value="EXPORTED PROTEIN"/>
    <property type="match status" value="1"/>
</dbReference>
<reference evidence="3 4" key="1">
    <citation type="submission" date="2016-10" db="EMBL/GenBank/DDBJ databases">
        <authorList>
            <person name="de Groot N.N."/>
        </authorList>
    </citation>
    <scope>NUCLEOTIDE SEQUENCE [LARGE SCALE GENOMIC DNA]</scope>
    <source>
        <strain evidence="3 4">APO</strain>
    </source>
</reference>
<keyword evidence="1" id="KW-0732">Signal</keyword>
<name>A0A1H3MP22_9FIRM</name>